<gene>
    <name evidence="3" type="ORF">BaRGS_00032314</name>
    <name evidence="2" type="ORF">BaRGS_00034762</name>
</gene>
<proteinExistence type="predicted"/>
<feature type="compositionally biased region" description="Basic and acidic residues" evidence="1">
    <location>
        <begin position="16"/>
        <end position="29"/>
    </location>
</feature>
<protein>
    <submittedName>
        <fullName evidence="3">Uncharacterized protein</fullName>
    </submittedName>
</protein>
<reference evidence="3" key="3">
    <citation type="submission" date="2023-01" db="EMBL/GenBank/DDBJ databases">
        <authorList>
            <person name="Patra A."/>
        </authorList>
    </citation>
    <scope>NUCLEOTIDE SEQUENCE</scope>
    <source>
        <strain evidence="3">Wonlab-2016</strain>
        <tissue evidence="3">Foot muscle</tissue>
    </source>
</reference>
<accession>A0ABD0JN70</accession>
<comment type="caution">
    <text evidence="3">The sequence shown here is derived from an EMBL/GenBank/DDBJ whole genome shotgun (WGS) entry which is preliminary data.</text>
</comment>
<evidence type="ECO:0000313" key="4">
    <source>
        <dbReference type="Proteomes" id="UP001519460"/>
    </source>
</evidence>
<dbReference type="Proteomes" id="UP001519460">
    <property type="component" value="Unassembled WGS sequence"/>
</dbReference>
<sequence>MLPYTPSKTTNAAERYSFHPREPGEDDTKVMQCSGDLKHKRVRAEAAAVAFHDHLAGNSCPRFCLPANRVLLQIVPMLCEVTSPRTFVLYLSC</sequence>
<organism evidence="3 4">
    <name type="scientific">Batillaria attramentaria</name>
    <dbReference type="NCBI Taxonomy" id="370345"/>
    <lineage>
        <taxon>Eukaryota</taxon>
        <taxon>Metazoa</taxon>
        <taxon>Spiralia</taxon>
        <taxon>Lophotrochozoa</taxon>
        <taxon>Mollusca</taxon>
        <taxon>Gastropoda</taxon>
        <taxon>Caenogastropoda</taxon>
        <taxon>Sorbeoconcha</taxon>
        <taxon>Cerithioidea</taxon>
        <taxon>Batillariidae</taxon>
        <taxon>Batillaria</taxon>
    </lineage>
</organism>
<name>A0ABD0JN70_9CAEN</name>
<evidence type="ECO:0000256" key="1">
    <source>
        <dbReference type="SAM" id="MobiDB-lite"/>
    </source>
</evidence>
<reference evidence="3" key="1">
    <citation type="submission" date="2020-09" db="EMBL/GenBank/DDBJ databases">
        <authorList>
            <person name="Won Y."/>
        </authorList>
    </citation>
    <scope>NUCLEOTIDE SEQUENCE</scope>
    <source>
        <strain evidence="3">Wonlab-2016</strain>
        <tissue evidence="3">Foot muscle</tissue>
    </source>
</reference>
<reference evidence="3 4" key="2">
    <citation type="journal article" date="2023" name="Sci. Data">
        <title>Genome assembly of the Korean intertidal mud-creeper Batillaria attramentaria.</title>
        <authorList>
            <person name="Patra A.K."/>
            <person name="Ho P.T."/>
            <person name="Jun S."/>
            <person name="Lee S.J."/>
            <person name="Kim Y."/>
            <person name="Won Y.J."/>
        </authorList>
    </citation>
    <scope>NUCLEOTIDE SEQUENCE [LARGE SCALE GENOMIC DNA]</scope>
    <source>
        <strain evidence="3">Wonlab-2016</strain>
    </source>
</reference>
<feature type="region of interest" description="Disordered" evidence="1">
    <location>
        <begin position="1"/>
        <end position="31"/>
    </location>
</feature>
<keyword evidence="4" id="KW-1185">Reference proteome</keyword>
<dbReference type="EMBL" id="JACVVK020000375">
    <property type="protein sequence ID" value="KAK7476479.1"/>
    <property type="molecule type" value="Genomic_DNA"/>
</dbReference>
<dbReference type="EMBL" id="JACVVK020000451">
    <property type="protein sequence ID" value="KAK7473993.1"/>
    <property type="molecule type" value="Genomic_DNA"/>
</dbReference>
<evidence type="ECO:0000313" key="3">
    <source>
        <dbReference type="EMBL" id="KAK7476479.1"/>
    </source>
</evidence>
<dbReference type="AlphaFoldDB" id="A0ABD0JN70"/>
<feature type="compositionally biased region" description="Polar residues" evidence="1">
    <location>
        <begin position="1"/>
        <end position="12"/>
    </location>
</feature>
<evidence type="ECO:0000313" key="2">
    <source>
        <dbReference type="EMBL" id="KAK7473993.1"/>
    </source>
</evidence>